<dbReference type="OrthoDB" id="9785375at2"/>
<dbReference type="RefSeq" id="WP_013885574.1">
    <property type="nucleotide sequence ID" value="NC_015672.1"/>
</dbReference>
<dbReference type="SUPFAM" id="SSF53448">
    <property type="entry name" value="Nucleotide-diphospho-sugar transferases"/>
    <property type="match status" value="1"/>
</dbReference>
<sequence>MKFSPVGISVYKRIDHVKKTIKTLQNNTLAESTELYLFSDAPKKGDENKVREVRNYLKSIAGFRNVVVVERDFNCRVMNNRSGMKYLLDNYGKMIWLEEDIVTASGFLKFMNDALNYYDNNLKVLSISGYTPPLSVLKNTNSDVFILKRFNAWGFATWKKKFNPFGFKLNGDNVLDYIYQREKRKILSEYGEDIPRMLELEINGEIDALDVKIMFHQQMNNLYTLYPVKSLVQNIGHDGSGIHCGANDKFHHDELWQKVDNFQFIEDIEVDERIKKANYNFRKIGIKGKITTLTKKIGIYPILKRIKDSL</sequence>
<dbReference type="eggNOG" id="COG1216">
    <property type="taxonomic scope" value="Bacteria"/>
</dbReference>
<reference evidence="1 2" key="1">
    <citation type="journal article" date="2011" name="Stand. Genomic Sci.">
        <title>Genome sequence of the moderately thermophilic halophile Flexistipes sinusarabici strain (MAS10).</title>
        <authorList>
            <person name="Lapidus A."/>
            <person name="Chertkov O."/>
            <person name="Nolan M."/>
            <person name="Lucas S."/>
            <person name="Hammon N."/>
            <person name="Deshpande S."/>
            <person name="Cheng J.F."/>
            <person name="Tapia R."/>
            <person name="Han C."/>
            <person name="Goodwin L."/>
            <person name="Pitluck S."/>
            <person name="Liolios K."/>
            <person name="Pagani I."/>
            <person name="Ivanova N."/>
            <person name="Huntemann M."/>
            <person name="Mavromatis K."/>
            <person name="Mikhailova N."/>
            <person name="Pati A."/>
            <person name="Chen A."/>
            <person name="Palaniappan K."/>
            <person name="Land M."/>
            <person name="Hauser L."/>
            <person name="Brambilla E.M."/>
            <person name="Rohde M."/>
            <person name="Abt B."/>
            <person name="Spring S."/>
            <person name="Goker M."/>
            <person name="Bristow J."/>
            <person name="Eisen J.A."/>
            <person name="Markowitz V."/>
            <person name="Hugenholtz P."/>
            <person name="Kyrpides N.C."/>
            <person name="Klenk H.P."/>
            <person name="Woyke T."/>
        </authorList>
    </citation>
    <scope>NUCLEOTIDE SEQUENCE [LARGE SCALE GENOMIC DNA]</scope>
    <source>
        <strain evidence="2">DSM 4947 / MAS 10</strain>
    </source>
</reference>
<dbReference type="STRING" id="717231.Flexsi_0375"/>
<dbReference type="EMBL" id="CP002858">
    <property type="protein sequence ID" value="AEI14063.1"/>
    <property type="molecule type" value="Genomic_DNA"/>
</dbReference>
<dbReference type="AlphaFoldDB" id="F8E8L4"/>
<dbReference type="InterPro" id="IPR029044">
    <property type="entry name" value="Nucleotide-diphossugar_trans"/>
</dbReference>
<dbReference type="Gene3D" id="3.90.550.10">
    <property type="entry name" value="Spore Coat Polysaccharide Biosynthesis Protein SpsA, Chain A"/>
    <property type="match status" value="1"/>
</dbReference>
<evidence type="ECO:0000313" key="2">
    <source>
        <dbReference type="Proteomes" id="UP000006621"/>
    </source>
</evidence>
<reference evidence="2" key="2">
    <citation type="submission" date="2011-06" db="EMBL/GenBank/DDBJ databases">
        <title>The complete genome of Flexistipes sinusarabici DSM 4947.</title>
        <authorList>
            <person name="Lucas S."/>
            <person name="Han J."/>
            <person name="Lapidus A."/>
            <person name="Bruce D."/>
            <person name="Goodwin L."/>
            <person name="Pitluck S."/>
            <person name="Peters L."/>
            <person name="Kyrpides N."/>
            <person name="Mavromatis K."/>
            <person name="Ivanova N."/>
            <person name="Mikhailova N."/>
            <person name="Chertkov O."/>
            <person name="Detter J.C."/>
            <person name="Tapia R."/>
            <person name="Han C."/>
            <person name="Land M."/>
            <person name="Hauser L."/>
            <person name="Markowitz V."/>
            <person name="Cheng J.-F."/>
            <person name="Hugenholtz P."/>
            <person name="Woyke T."/>
            <person name="Wu D."/>
            <person name="Spring S."/>
            <person name="Schroeder M."/>
            <person name="Brambilla E."/>
            <person name="Klenk H.-P."/>
            <person name="Eisen J.A."/>
        </authorList>
    </citation>
    <scope>NUCLEOTIDE SEQUENCE [LARGE SCALE GENOMIC DNA]</scope>
    <source>
        <strain evidence="2">DSM 4947 / MAS 10</strain>
    </source>
</reference>
<keyword evidence="2" id="KW-1185">Reference proteome</keyword>
<proteinExistence type="predicted"/>
<dbReference type="HOGENOM" id="CLU_054735_1_0_0"/>
<evidence type="ECO:0008006" key="3">
    <source>
        <dbReference type="Google" id="ProtNLM"/>
    </source>
</evidence>
<accession>F8E8L4</accession>
<name>F8E8L4_FLESM</name>
<evidence type="ECO:0000313" key="1">
    <source>
        <dbReference type="EMBL" id="AEI14063.1"/>
    </source>
</evidence>
<organism evidence="1 2">
    <name type="scientific">Flexistipes sinusarabici (strain ATCC 49648 / DSM 4947 / MAS 10)</name>
    <dbReference type="NCBI Taxonomy" id="717231"/>
    <lineage>
        <taxon>Bacteria</taxon>
        <taxon>Pseudomonadati</taxon>
        <taxon>Deferribacterota</taxon>
        <taxon>Deferribacteres</taxon>
        <taxon>Deferribacterales</taxon>
        <taxon>Flexistipitaceae</taxon>
        <taxon>Flexistipes</taxon>
    </lineage>
</organism>
<gene>
    <name evidence="1" type="ordered locus">Flexsi_0375</name>
</gene>
<dbReference type="KEGG" id="fsi:Flexsi_0375"/>
<dbReference type="Proteomes" id="UP000006621">
    <property type="component" value="Chromosome"/>
</dbReference>
<protein>
    <recommendedName>
        <fullName evidence="3">Sugar transferase</fullName>
    </recommendedName>
</protein>